<dbReference type="Gene3D" id="3.40.50.1110">
    <property type="entry name" value="SGNH hydrolase"/>
    <property type="match status" value="1"/>
</dbReference>
<evidence type="ECO:0000259" key="2">
    <source>
        <dbReference type="PROSITE" id="PS50093"/>
    </source>
</evidence>
<keyword evidence="4" id="KW-1185">Reference proteome</keyword>
<dbReference type="InterPro" id="IPR036514">
    <property type="entry name" value="SGNH_hydro_sf"/>
</dbReference>
<protein>
    <submittedName>
        <fullName evidence="3">PKD domain-containing protein</fullName>
    </submittedName>
</protein>
<reference evidence="4" key="1">
    <citation type="journal article" date="2019" name="Int. J. Syst. Evol. Microbiol.">
        <title>The Global Catalogue of Microorganisms (GCM) 10K type strain sequencing project: providing services to taxonomists for standard genome sequencing and annotation.</title>
        <authorList>
            <consortium name="The Broad Institute Genomics Platform"/>
            <consortium name="The Broad Institute Genome Sequencing Center for Infectious Disease"/>
            <person name="Wu L."/>
            <person name="Ma J."/>
        </authorList>
    </citation>
    <scope>NUCLEOTIDE SEQUENCE [LARGE SCALE GENOMIC DNA]</scope>
    <source>
        <strain evidence="4">KCTC 42587</strain>
    </source>
</reference>
<accession>A0ABW5KTU1</accession>
<evidence type="ECO:0000313" key="4">
    <source>
        <dbReference type="Proteomes" id="UP001597472"/>
    </source>
</evidence>
<dbReference type="PROSITE" id="PS50093">
    <property type="entry name" value="PKD"/>
    <property type="match status" value="1"/>
</dbReference>
<dbReference type="Proteomes" id="UP001597472">
    <property type="component" value="Unassembled WGS sequence"/>
</dbReference>
<feature type="domain" description="PKD" evidence="2">
    <location>
        <begin position="288"/>
        <end position="317"/>
    </location>
</feature>
<gene>
    <name evidence="3" type="ORF">ACFSQP_04180</name>
</gene>
<evidence type="ECO:0000313" key="3">
    <source>
        <dbReference type="EMBL" id="MFD2551007.1"/>
    </source>
</evidence>
<dbReference type="Pfam" id="PF18911">
    <property type="entry name" value="PKD_4"/>
    <property type="match status" value="1"/>
</dbReference>
<dbReference type="RefSeq" id="WP_376892016.1">
    <property type="nucleotide sequence ID" value="NZ_JBHULS010000001.1"/>
</dbReference>
<sequence>MKYLIVSITIFLLTTTQIFGQTTKKVLFLGNSYTAYNNLPNMVSNMALSTGDNLIYDAHTPGGYRFINHATNTISLEKINANSWDYVVLQAQSQETAFPESYKENELYPYASQLSQAIRNSNTCAQPLFYMTWGRENGDSSNCPDMPWMCTYEGMDNAIYTTYMFMAATNQAKVSPVGALWRYLRTQNPSINLYTNDGSHPSVVGSYAAACAFYTLIYQKDPTQITWHSSLPLEQANTIKTAAKLVVFDNLSDWNFTVNPAWANFTSTVTASTVAFTNTSADYDSVLWEFGDGNTSTLSNPVHTYASVGAYTVTLTVRKCDQVNRKVETIEITSLATEAITKKALKIYPNPTNSTLYIVLPNTYNQLNVFITDIIGKLVVKKNYHQVNQFNMSVNALKPGVYVLKIHSDNAFYTQRIVIK</sequence>
<dbReference type="CDD" id="cd00146">
    <property type="entry name" value="PKD"/>
    <property type="match status" value="1"/>
</dbReference>
<name>A0ABW5KTU1_9FLAO</name>
<dbReference type="InterPro" id="IPR013783">
    <property type="entry name" value="Ig-like_fold"/>
</dbReference>
<dbReference type="SUPFAM" id="SSF49299">
    <property type="entry name" value="PKD domain"/>
    <property type="match status" value="1"/>
</dbReference>
<dbReference type="InterPro" id="IPR000601">
    <property type="entry name" value="PKD_dom"/>
</dbReference>
<dbReference type="Gene3D" id="2.60.40.3080">
    <property type="match status" value="1"/>
</dbReference>
<dbReference type="Gene3D" id="2.60.40.10">
    <property type="entry name" value="Immunoglobulins"/>
    <property type="match status" value="1"/>
</dbReference>
<dbReference type="SMART" id="SM00089">
    <property type="entry name" value="PKD"/>
    <property type="match status" value="1"/>
</dbReference>
<proteinExistence type="predicted"/>
<dbReference type="InterPro" id="IPR026444">
    <property type="entry name" value="Secre_tail"/>
</dbReference>
<comment type="caution">
    <text evidence="3">The sequence shown here is derived from an EMBL/GenBank/DDBJ whole genome shotgun (WGS) entry which is preliminary data.</text>
</comment>
<organism evidence="3 4">
    <name type="scientific">Bizionia sediminis</name>
    <dbReference type="NCBI Taxonomy" id="1737064"/>
    <lineage>
        <taxon>Bacteria</taxon>
        <taxon>Pseudomonadati</taxon>
        <taxon>Bacteroidota</taxon>
        <taxon>Flavobacteriia</taxon>
        <taxon>Flavobacteriales</taxon>
        <taxon>Flavobacteriaceae</taxon>
        <taxon>Bizionia</taxon>
    </lineage>
</organism>
<evidence type="ECO:0000256" key="1">
    <source>
        <dbReference type="ARBA" id="ARBA00022729"/>
    </source>
</evidence>
<dbReference type="SUPFAM" id="SSF52266">
    <property type="entry name" value="SGNH hydrolase"/>
    <property type="match status" value="1"/>
</dbReference>
<keyword evidence="1" id="KW-0732">Signal</keyword>
<dbReference type="InterPro" id="IPR035986">
    <property type="entry name" value="PKD_dom_sf"/>
</dbReference>
<dbReference type="InterPro" id="IPR022409">
    <property type="entry name" value="PKD/Chitinase_dom"/>
</dbReference>
<dbReference type="EMBL" id="JBHULS010000001">
    <property type="protein sequence ID" value="MFD2551007.1"/>
    <property type="molecule type" value="Genomic_DNA"/>
</dbReference>
<dbReference type="Pfam" id="PF18962">
    <property type="entry name" value="Por_Secre_tail"/>
    <property type="match status" value="1"/>
</dbReference>
<dbReference type="NCBIfam" id="TIGR04183">
    <property type="entry name" value="Por_Secre_tail"/>
    <property type="match status" value="1"/>
</dbReference>